<feature type="compositionally biased region" description="Polar residues" evidence="9">
    <location>
        <begin position="375"/>
        <end position="388"/>
    </location>
</feature>
<feature type="region of interest" description="Disordered" evidence="9">
    <location>
        <begin position="675"/>
        <end position="696"/>
    </location>
</feature>
<feature type="region of interest" description="Disordered" evidence="9">
    <location>
        <begin position="315"/>
        <end position="388"/>
    </location>
</feature>
<feature type="compositionally biased region" description="Low complexity" evidence="9">
    <location>
        <begin position="37"/>
        <end position="60"/>
    </location>
</feature>
<organism evidence="10 11">
    <name type="scientific">Testicularia cyperi</name>
    <dbReference type="NCBI Taxonomy" id="1882483"/>
    <lineage>
        <taxon>Eukaryota</taxon>
        <taxon>Fungi</taxon>
        <taxon>Dikarya</taxon>
        <taxon>Basidiomycota</taxon>
        <taxon>Ustilaginomycotina</taxon>
        <taxon>Ustilaginomycetes</taxon>
        <taxon>Ustilaginales</taxon>
        <taxon>Anthracoideaceae</taxon>
        <taxon>Testicularia</taxon>
    </lineage>
</organism>
<dbReference type="InParanoid" id="A0A317XW42"/>
<dbReference type="EMBL" id="KZ819189">
    <property type="protein sequence ID" value="PWZ02043.1"/>
    <property type="molecule type" value="Genomic_DNA"/>
</dbReference>
<dbReference type="InterPro" id="IPR019734">
    <property type="entry name" value="TPR_rpt"/>
</dbReference>
<sequence>MSMSDFVSGGAGCGPSNPLQSLGKRFGQDRSTQHDTFASASSAQARNQRSSFRSSAGPSSHQPSFFAAPESHQSPFAAPSTAHDAFDVSQLRGNLPTGSHTPVFRHTGPGPSTLSHLDSSFRPAHHAPAPTVSRAPRSINGTWANDFLRGESPSAQTQQMASPRLSDARNEAQAHQSMPVLGMRMGMMPSIQPMHFSPSHVQPLDQHNVPHVAQRSQSSAASDQLKWTEAFTAFDASSEQKFSSTSNPVQTSTEQVETQAAAPTTDYNDPVERDELARTAGRLVSSVEHDQSAKFRQSNFLDLMRKIRDKQAGIQGSDIVENADMPGSLSNKGKARAQDPAESVSSSTPRSQQEAYDWANQMASGGQAHKLPPSLQRTSDNHTGSQSMIPPVLNAEQEISNRQALNDLWAEEDARSEAIERQAMHESAQNFVGDGGDIAARMREDDAEAREFARYQRLGANIPHTSTFDRRWEEDMGRGAQQDDDDQDFVGRRWEGAKGRGYPGAQTAEWDKLQSDWDNFEVTSAGIRPVQKSQPNVGLSASSLTRNAPAYRFLSENPYIASTRQHAAHSGGIPAGLESVLEKEAAVQQDPENASAWYDLGVKQQENEREVQAIAALQKALQLDSTYKEAWLALAVSYTNENDRTAAYDAIERWIDRNEKYAEITSKLNAELLSQTSTDQRDRSDSVSSHSTSSSIVEKHSRLTNLLIAMARHGGERGEVDADVQVALGVLFNSSEDYDKAVDCFSTALSVRPTDWLLYNRLGATLSNSGRSAEAIAYYHHALNLQPEFVRCHFNLSISCLNLKDAAEHIYTALTLQQAEVETLDMVSTPGDPNRPSSATSGSLWETFRVALELLNRSDLAAKCYSRDINAFDPNDLVAPLPSSSFASRGGDDHGMSDY</sequence>
<dbReference type="STRING" id="1882483.A0A317XW42"/>
<evidence type="ECO:0000256" key="1">
    <source>
        <dbReference type="ARBA" id="ARBA00004275"/>
    </source>
</evidence>
<dbReference type="GO" id="GO:0005052">
    <property type="term" value="F:peroxisome matrix targeting signal-1 binding"/>
    <property type="evidence" value="ECO:0007669"/>
    <property type="project" value="TreeGrafter"/>
</dbReference>
<feature type="repeat" description="TPR" evidence="8">
    <location>
        <begin position="756"/>
        <end position="789"/>
    </location>
</feature>
<evidence type="ECO:0000256" key="8">
    <source>
        <dbReference type="PROSITE-ProRule" id="PRU00339"/>
    </source>
</evidence>
<dbReference type="OrthoDB" id="10006023at2759"/>
<keyword evidence="7" id="KW-0576">Peroxisome</keyword>
<dbReference type="PROSITE" id="PS50005">
    <property type="entry name" value="TPR"/>
    <property type="match status" value="3"/>
</dbReference>
<feature type="region of interest" description="Disordered" evidence="9">
    <location>
        <begin position="238"/>
        <end position="271"/>
    </location>
</feature>
<reference evidence="10 11" key="1">
    <citation type="journal article" date="2018" name="Mol. Biol. Evol.">
        <title>Broad Genomic Sampling Reveals a Smut Pathogenic Ancestry of the Fungal Clade Ustilaginomycotina.</title>
        <authorList>
            <person name="Kijpornyongpan T."/>
            <person name="Mondo S.J."/>
            <person name="Barry K."/>
            <person name="Sandor L."/>
            <person name="Lee J."/>
            <person name="Lipzen A."/>
            <person name="Pangilinan J."/>
            <person name="LaButti K."/>
            <person name="Hainaut M."/>
            <person name="Henrissat B."/>
            <person name="Grigoriev I.V."/>
            <person name="Spatafora J.W."/>
            <person name="Aime M.C."/>
        </authorList>
    </citation>
    <scope>NUCLEOTIDE SEQUENCE [LARGE SCALE GENOMIC DNA]</scope>
    <source>
        <strain evidence="10 11">MCA 3645</strain>
    </source>
</reference>
<feature type="compositionally biased region" description="Polar residues" evidence="9">
    <location>
        <begin position="343"/>
        <end position="354"/>
    </location>
</feature>
<comment type="subcellular location">
    <subcellularLocation>
        <location evidence="2">Cytoplasm</location>
    </subcellularLocation>
    <subcellularLocation>
        <location evidence="1">Peroxisome</location>
    </subcellularLocation>
</comment>
<feature type="compositionally biased region" description="Low complexity" evidence="9">
    <location>
        <begin position="686"/>
        <end position="695"/>
    </location>
</feature>
<dbReference type="GO" id="GO:0005829">
    <property type="term" value="C:cytosol"/>
    <property type="evidence" value="ECO:0007669"/>
    <property type="project" value="TreeGrafter"/>
</dbReference>
<evidence type="ECO:0000256" key="4">
    <source>
        <dbReference type="ARBA" id="ARBA00022490"/>
    </source>
</evidence>
<keyword evidence="5" id="KW-0677">Repeat</keyword>
<dbReference type="Gene3D" id="1.25.40.10">
    <property type="entry name" value="Tetratricopeptide repeat domain"/>
    <property type="match status" value="1"/>
</dbReference>
<dbReference type="SMART" id="SM00028">
    <property type="entry name" value="TPR"/>
    <property type="match status" value="4"/>
</dbReference>
<dbReference type="AlphaFoldDB" id="A0A317XW42"/>
<evidence type="ECO:0000313" key="10">
    <source>
        <dbReference type="EMBL" id="PWZ02043.1"/>
    </source>
</evidence>
<evidence type="ECO:0000256" key="2">
    <source>
        <dbReference type="ARBA" id="ARBA00004496"/>
    </source>
</evidence>
<name>A0A317XW42_9BASI</name>
<evidence type="ECO:0000256" key="5">
    <source>
        <dbReference type="ARBA" id="ARBA00022737"/>
    </source>
</evidence>
<keyword evidence="11" id="KW-1185">Reference proteome</keyword>
<feature type="repeat" description="TPR" evidence="8">
    <location>
        <begin position="594"/>
        <end position="627"/>
    </location>
</feature>
<proteinExistence type="inferred from homology"/>
<evidence type="ECO:0000256" key="7">
    <source>
        <dbReference type="ARBA" id="ARBA00023140"/>
    </source>
</evidence>
<dbReference type="GO" id="GO:0016560">
    <property type="term" value="P:protein import into peroxisome matrix, docking"/>
    <property type="evidence" value="ECO:0007669"/>
    <property type="project" value="TreeGrafter"/>
</dbReference>
<feature type="region of interest" description="Disordered" evidence="9">
    <location>
        <begin position="1"/>
        <end position="138"/>
    </location>
</feature>
<dbReference type="PANTHER" id="PTHR10130:SF0">
    <property type="entry name" value="GH08708P"/>
    <property type="match status" value="1"/>
</dbReference>
<dbReference type="Pfam" id="PF13181">
    <property type="entry name" value="TPR_8"/>
    <property type="match status" value="2"/>
</dbReference>
<evidence type="ECO:0000313" key="11">
    <source>
        <dbReference type="Proteomes" id="UP000246740"/>
    </source>
</evidence>
<accession>A0A317XW42</accession>
<gene>
    <name evidence="10" type="ORF">BCV70DRAFT_56097</name>
</gene>
<comment type="similarity">
    <text evidence="3">Belongs to the peroxisomal targeting signal receptor family.</text>
</comment>
<evidence type="ECO:0000256" key="9">
    <source>
        <dbReference type="SAM" id="MobiDB-lite"/>
    </source>
</evidence>
<evidence type="ECO:0000256" key="6">
    <source>
        <dbReference type="ARBA" id="ARBA00022803"/>
    </source>
</evidence>
<keyword evidence="6 8" id="KW-0802">TPR repeat</keyword>
<evidence type="ECO:0000256" key="3">
    <source>
        <dbReference type="ARBA" id="ARBA00005348"/>
    </source>
</evidence>
<dbReference type="InterPro" id="IPR024111">
    <property type="entry name" value="PEX5/PEX5L"/>
</dbReference>
<feature type="repeat" description="TPR" evidence="8">
    <location>
        <begin position="722"/>
        <end position="755"/>
    </location>
</feature>
<dbReference type="SUPFAM" id="SSF48452">
    <property type="entry name" value="TPR-like"/>
    <property type="match status" value="1"/>
</dbReference>
<dbReference type="Proteomes" id="UP000246740">
    <property type="component" value="Unassembled WGS sequence"/>
</dbReference>
<dbReference type="InterPro" id="IPR011990">
    <property type="entry name" value="TPR-like_helical_dom_sf"/>
</dbReference>
<dbReference type="GO" id="GO:0005778">
    <property type="term" value="C:peroxisomal membrane"/>
    <property type="evidence" value="ECO:0007669"/>
    <property type="project" value="TreeGrafter"/>
</dbReference>
<feature type="compositionally biased region" description="Polar residues" evidence="9">
    <location>
        <begin position="238"/>
        <end position="267"/>
    </location>
</feature>
<protein>
    <submittedName>
        <fullName evidence="10">TPR-like protein</fullName>
    </submittedName>
</protein>
<keyword evidence="4" id="KW-0963">Cytoplasm</keyword>
<dbReference type="PANTHER" id="PTHR10130">
    <property type="entry name" value="PEROXISOMAL TARGETING SIGNAL 1 RECEPTOR PEX5"/>
    <property type="match status" value="1"/>
</dbReference>